<dbReference type="EMBL" id="JACSDZ010000002">
    <property type="protein sequence ID" value="KAF7414417.1"/>
    <property type="molecule type" value="Genomic_DNA"/>
</dbReference>
<dbReference type="InterPro" id="IPR043502">
    <property type="entry name" value="DNA/RNA_pol_sf"/>
</dbReference>
<evidence type="ECO:0008006" key="3">
    <source>
        <dbReference type="Google" id="ProtNLM"/>
    </source>
</evidence>
<evidence type="ECO:0000313" key="2">
    <source>
        <dbReference type="Proteomes" id="UP000617340"/>
    </source>
</evidence>
<gene>
    <name evidence="1" type="ORF">HZH68_002906</name>
</gene>
<dbReference type="Proteomes" id="UP000617340">
    <property type="component" value="Unassembled WGS sequence"/>
</dbReference>
<accession>A0A834U239</accession>
<dbReference type="GO" id="GO:0071897">
    <property type="term" value="P:DNA biosynthetic process"/>
    <property type="evidence" value="ECO:0007669"/>
    <property type="project" value="UniProtKB-ARBA"/>
</dbReference>
<reference evidence="1" key="1">
    <citation type="journal article" date="2020" name="G3 (Bethesda)">
        <title>High-Quality Assemblies for Three Invasive Social Wasps from the &lt;i&gt;Vespula&lt;/i&gt; Genus.</title>
        <authorList>
            <person name="Harrop T.W.R."/>
            <person name="Guhlin J."/>
            <person name="McLaughlin G.M."/>
            <person name="Permina E."/>
            <person name="Stockwell P."/>
            <person name="Gilligan J."/>
            <person name="Le Lec M.F."/>
            <person name="Gruber M.A.M."/>
            <person name="Quinn O."/>
            <person name="Lovegrove M."/>
            <person name="Duncan E.J."/>
            <person name="Remnant E.J."/>
            <person name="Van Eeckhoven J."/>
            <person name="Graham B."/>
            <person name="Knapp R.A."/>
            <person name="Langford K.W."/>
            <person name="Kronenberg Z."/>
            <person name="Press M.O."/>
            <person name="Eacker S.M."/>
            <person name="Wilson-Rankin E.E."/>
            <person name="Purcell J."/>
            <person name="Lester P.J."/>
            <person name="Dearden P.K."/>
        </authorList>
    </citation>
    <scope>NUCLEOTIDE SEQUENCE</scope>
    <source>
        <strain evidence="1">Linc-1</strain>
    </source>
</reference>
<sequence length="177" mass="20618">MVMTLDLKNGCRQMEISMLENLWEIFAKLCMADVKINPKNNKFFKKEVKYLGHVILKRDQSMDKKKTEITASRPVCKGLIANSLITKSLYLLMKTRRNFHGIKIIKNHLEALKRFSHDFSVFMEQFLPSTETQTYMLRTSRLFPDLRFMSRICLQKATSSDSGSSIGEDLAYKHSRL</sequence>
<dbReference type="InterPro" id="IPR043128">
    <property type="entry name" value="Rev_trsase/Diguanyl_cyclase"/>
</dbReference>
<evidence type="ECO:0000313" key="1">
    <source>
        <dbReference type="EMBL" id="KAF7414417.1"/>
    </source>
</evidence>
<name>A0A834U239_VESGE</name>
<dbReference type="SUPFAM" id="SSF56672">
    <property type="entry name" value="DNA/RNA polymerases"/>
    <property type="match status" value="1"/>
</dbReference>
<keyword evidence="2" id="KW-1185">Reference proteome</keyword>
<protein>
    <recommendedName>
        <fullName evidence="3">Reverse transcriptase domain-containing protein</fullName>
    </recommendedName>
</protein>
<organism evidence="1 2">
    <name type="scientific">Vespula germanica</name>
    <name type="common">German yellow jacket</name>
    <name type="synonym">Paravespula germanica</name>
    <dbReference type="NCBI Taxonomy" id="30212"/>
    <lineage>
        <taxon>Eukaryota</taxon>
        <taxon>Metazoa</taxon>
        <taxon>Ecdysozoa</taxon>
        <taxon>Arthropoda</taxon>
        <taxon>Hexapoda</taxon>
        <taxon>Insecta</taxon>
        <taxon>Pterygota</taxon>
        <taxon>Neoptera</taxon>
        <taxon>Endopterygota</taxon>
        <taxon>Hymenoptera</taxon>
        <taxon>Apocrita</taxon>
        <taxon>Aculeata</taxon>
        <taxon>Vespoidea</taxon>
        <taxon>Vespidae</taxon>
        <taxon>Vespinae</taxon>
        <taxon>Vespula</taxon>
    </lineage>
</organism>
<comment type="caution">
    <text evidence="1">The sequence shown here is derived from an EMBL/GenBank/DDBJ whole genome shotgun (WGS) entry which is preliminary data.</text>
</comment>
<dbReference type="Gene3D" id="3.30.70.270">
    <property type="match status" value="1"/>
</dbReference>
<dbReference type="AlphaFoldDB" id="A0A834U239"/>
<proteinExistence type="predicted"/>